<gene>
    <name evidence="1" type="ORF">BpHYR1_010158</name>
</gene>
<comment type="caution">
    <text evidence="1">The sequence shown here is derived from an EMBL/GenBank/DDBJ whole genome shotgun (WGS) entry which is preliminary data.</text>
</comment>
<keyword evidence="2" id="KW-1185">Reference proteome</keyword>
<proteinExistence type="predicted"/>
<name>A0A3M7PX53_BRAPC</name>
<dbReference type="OrthoDB" id="10192860at2759"/>
<sequence length="127" mass="14426">MIYGSCFLCDQWLYVDLVTRLNGKIFAHLKVKNSSLKAVTGDHFCQSLDDADGKCLIAEQELKKMVTSNVSEPIRECYNEIQSKLLESGISPDILAAKFPSFAKLTSTLQKRRKRKQPEVPKDFQKI</sequence>
<organism evidence="1 2">
    <name type="scientific">Brachionus plicatilis</name>
    <name type="common">Marine rotifer</name>
    <name type="synonym">Brachionus muelleri</name>
    <dbReference type="NCBI Taxonomy" id="10195"/>
    <lineage>
        <taxon>Eukaryota</taxon>
        <taxon>Metazoa</taxon>
        <taxon>Spiralia</taxon>
        <taxon>Gnathifera</taxon>
        <taxon>Rotifera</taxon>
        <taxon>Eurotatoria</taxon>
        <taxon>Monogononta</taxon>
        <taxon>Pseudotrocha</taxon>
        <taxon>Ploima</taxon>
        <taxon>Brachionidae</taxon>
        <taxon>Brachionus</taxon>
    </lineage>
</organism>
<evidence type="ECO:0000313" key="1">
    <source>
        <dbReference type="EMBL" id="RNA03479.1"/>
    </source>
</evidence>
<protein>
    <submittedName>
        <fullName evidence="1">Uncharacterized protein</fullName>
    </submittedName>
</protein>
<reference evidence="1 2" key="1">
    <citation type="journal article" date="2018" name="Sci. Rep.">
        <title>Genomic signatures of local adaptation to the degree of environmental predictability in rotifers.</title>
        <authorList>
            <person name="Franch-Gras L."/>
            <person name="Hahn C."/>
            <person name="Garcia-Roger E.M."/>
            <person name="Carmona M.J."/>
            <person name="Serra M."/>
            <person name="Gomez A."/>
        </authorList>
    </citation>
    <scope>NUCLEOTIDE SEQUENCE [LARGE SCALE GENOMIC DNA]</scope>
    <source>
        <strain evidence="1">HYR1</strain>
    </source>
</reference>
<dbReference type="Proteomes" id="UP000276133">
    <property type="component" value="Unassembled WGS sequence"/>
</dbReference>
<dbReference type="AlphaFoldDB" id="A0A3M7PX53"/>
<accession>A0A3M7PX53</accession>
<dbReference type="EMBL" id="REGN01008483">
    <property type="protein sequence ID" value="RNA03479.1"/>
    <property type="molecule type" value="Genomic_DNA"/>
</dbReference>
<evidence type="ECO:0000313" key="2">
    <source>
        <dbReference type="Proteomes" id="UP000276133"/>
    </source>
</evidence>